<dbReference type="EMBL" id="JAINUG010000188">
    <property type="protein sequence ID" value="KAJ8388968.1"/>
    <property type="molecule type" value="Genomic_DNA"/>
</dbReference>
<evidence type="ECO:0000256" key="1">
    <source>
        <dbReference type="SAM" id="MobiDB-lite"/>
    </source>
</evidence>
<feature type="compositionally biased region" description="Basic and acidic residues" evidence="1">
    <location>
        <begin position="1"/>
        <end position="12"/>
    </location>
</feature>
<sequence>MRLTPRRVDHTPQRLPSSASFSSSLPQKTYRSRTGCVCARLPEQTGFHKAPSRTALTSLSEAWFGFNPCRCASLPFTLIHPLQQLIHRSATAGHPSGERRRANCRPKSRPRRKSGFSFPPQPDLPHLPLLYGALLHRA</sequence>
<evidence type="ECO:0000313" key="3">
    <source>
        <dbReference type="Proteomes" id="UP001221898"/>
    </source>
</evidence>
<feature type="region of interest" description="Disordered" evidence="1">
    <location>
        <begin position="89"/>
        <end position="121"/>
    </location>
</feature>
<dbReference type="AlphaFoldDB" id="A0AAD7RRU5"/>
<accession>A0AAD7RRU5</accession>
<proteinExistence type="predicted"/>
<gene>
    <name evidence="2" type="ORF">AAFF_G00125290</name>
</gene>
<comment type="caution">
    <text evidence="2">The sequence shown here is derived from an EMBL/GenBank/DDBJ whole genome shotgun (WGS) entry which is preliminary data.</text>
</comment>
<name>A0AAD7RRU5_9TELE</name>
<evidence type="ECO:0000313" key="2">
    <source>
        <dbReference type="EMBL" id="KAJ8388968.1"/>
    </source>
</evidence>
<protein>
    <submittedName>
        <fullName evidence="2">Uncharacterized protein</fullName>
    </submittedName>
</protein>
<organism evidence="2 3">
    <name type="scientific">Aldrovandia affinis</name>
    <dbReference type="NCBI Taxonomy" id="143900"/>
    <lineage>
        <taxon>Eukaryota</taxon>
        <taxon>Metazoa</taxon>
        <taxon>Chordata</taxon>
        <taxon>Craniata</taxon>
        <taxon>Vertebrata</taxon>
        <taxon>Euteleostomi</taxon>
        <taxon>Actinopterygii</taxon>
        <taxon>Neopterygii</taxon>
        <taxon>Teleostei</taxon>
        <taxon>Notacanthiformes</taxon>
        <taxon>Halosauridae</taxon>
        <taxon>Aldrovandia</taxon>
    </lineage>
</organism>
<feature type="region of interest" description="Disordered" evidence="1">
    <location>
        <begin position="1"/>
        <end position="27"/>
    </location>
</feature>
<reference evidence="2" key="1">
    <citation type="journal article" date="2023" name="Science">
        <title>Genome structures resolve the early diversification of teleost fishes.</title>
        <authorList>
            <person name="Parey E."/>
            <person name="Louis A."/>
            <person name="Montfort J."/>
            <person name="Bouchez O."/>
            <person name="Roques C."/>
            <person name="Iampietro C."/>
            <person name="Lluch J."/>
            <person name="Castinel A."/>
            <person name="Donnadieu C."/>
            <person name="Desvignes T."/>
            <person name="Floi Bucao C."/>
            <person name="Jouanno E."/>
            <person name="Wen M."/>
            <person name="Mejri S."/>
            <person name="Dirks R."/>
            <person name="Jansen H."/>
            <person name="Henkel C."/>
            <person name="Chen W.J."/>
            <person name="Zahm M."/>
            <person name="Cabau C."/>
            <person name="Klopp C."/>
            <person name="Thompson A.W."/>
            <person name="Robinson-Rechavi M."/>
            <person name="Braasch I."/>
            <person name="Lecointre G."/>
            <person name="Bobe J."/>
            <person name="Postlethwait J.H."/>
            <person name="Berthelot C."/>
            <person name="Roest Crollius H."/>
            <person name="Guiguen Y."/>
        </authorList>
    </citation>
    <scope>NUCLEOTIDE SEQUENCE</scope>
    <source>
        <strain evidence="2">NC1722</strain>
    </source>
</reference>
<dbReference type="Proteomes" id="UP001221898">
    <property type="component" value="Unassembled WGS sequence"/>
</dbReference>
<feature type="compositionally biased region" description="Basic residues" evidence="1">
    <location>
        <begin position="102"/>
        <end position="114"/>
    </location>
</feature>
<keyword evidence="3" id="KW-1185">Reference proteome</keyword>